<dbReference type="Pfam" id="PF00069">
    <property type="entry name" value="Pkinase"/>
    <property type="match status" value="1"/>
</dbReference>
<evidence type="ECO:0000313" key="9">
    <source>
        <dbReference type="EMBL" id="BBM88039.1"/>
    </source>
</evidence>
<dbReference type="SUPFAM" id="SSF56112">
    <property type="entry name" value="Protein kinase-like (PK-like)"/>
    <property type="match status" value="1"/>
</dbReference>
<reference evidence="9 10" key="1">
    <citation type="submission" date="2019-08" db="EMBL/GenBank/DDBJ databases">
        <title>Complete genome sequence of Candidatus Uab amorphum.</title>
        <authorList>
            <person name="Shiratori T."/>
            <person name="Suzuki S."/>
            <person name="Kakizawa Y."/>
            <person name="Ishida K."/>
        </authorList>
    </citation>
    <scope>NUCLEOTIDE SEQUENCE [LARGE SCALE GENOMIC DNA]</scope>
    <source>
        <strain evidence="9 10">SRT547</strain>
    </source>
</reference>
<dbReference type="OrthoDB" id="6111975at2"/>
<dbReference type="Gene3D" id="3.30.200.20">
    <property type="entry name" value="Phosphorylase Kinase, domain 1"/>
    <property type="match status" value="1"/>
</dbReference>
<dbReference type="InterPro" id="IPR050660">
    <property type="entry name" value="NEK_Ser/Thr_kinase"/>
</dbReference>
<accession>A0A5S9ITX8</accession>
<keyword evidence="4" id="KW-0547">Nucleotide-binding</keyword>
<proteinExistence type="predicted"/>
<evidence type="ECO:0000256" key="2">
    <source>
        <dbReference type="ARBA" id="ARBA00022527"/>
    </source>
</evidence>
<feature type="transmembrane region" description="Helical" evidence="7">
    <location>
        <begin position="329"/>
        <end position="347"/>
    </location>
</feature>
<dbReference type="InterPro" id="IPR000719">
    <property type="entry name" value="Prot_kinase_dom"/>
</dbReference>
<dbReference type="CDD" id="cd14014">
    <property type="entry name" value="STKc_PknB_like"/>
    <property type="match status" value="1"/>
</dbReference>
<dbReference type="GO" id="GO:0005524">
    <property type="term" value="F:ATP binding"/>
    <property type="evidence" value="ECO:0007669"/>
    <property type="project" value="UniProtKB-KW"/>
</dbReference>
<dbReference type="Gene3D" id="1.10.510.10">
    <property type="entry name" value="Transferase(Phosphotransferase) domain 1"/>
    <property type="match status" value="1"/>
</dbReference>
<sequence length="351" mass="40420">MSDKKKAREDTIRRQLQTTNILRGEETSLDNNEINNVDIYFALYPGEVFADRYKVLHKIGEGGMGLVYKVEDLEDDHVIKALKVTIVAAESESEVHIKRFTREINMMRKLHHPNIVTLYEAGQFEKRWYYTMNFIEGKLFTMDTWNDLSVEDGLRILIQIAKAVHHAHQKNILHRDLKPENIIWTSDHQAFLMDFGIAKSLGYNTKLTDSDTVIGSLYYLSPEQASGDSDIDARSDVFALGVVLYQFLTRSLPFMGTSNMMVINAILRSEPISPRSIRSEISEDLQKVCLTALEKNRELRYVSAERFAEDLESVLHDEPPQLITTSSSYYLVYVGIIVVIIYIWIYLGTFY</sequence>
<evidence type="ECO:0000256" key="7">
    <source>
        <dbReference type="SAM" id="Phobius"/>
    </source>
</evidence>
<evidence type="ECO:0000256" key="4">
    <source>
        <dbReference type="ARBA" id="ARBA00022741"/>
    </source>
</evidence>
<organism evidence="9 10">
    <name type="scientific">Uabimicrobium amorphum</name>
    <dbReference type="NCBI Taxonomy" id="2596890"/>
    <lineage>
        <taxon>Bacteria</taxon>
        <taxon>Pseudomonadati</taxon>
        <taxon>Planctomycetota</taxon>
        <taxon>Candidatus Uabimicrobiia</taxon>
        <taxon>Candidatus Uabimicrobiales</taxon>
        <taxon>Candidatus Uabimicrobiaceae</taxon>
        <taxon>Candidatus Uabimicrobium</taxon>
    </lineage>
</organism>
<dbReference type="PROSITE" id="PS50011">
    <property type="entry name" value="PROTEIN_KINASE_DOM"/>
    <property type="match status" value="1"/>
</dbReference>
<keyword evidence="5 9" id="KW-0418">Kinase</keyword>
<dbReference type="PANTHER" id="PTHR43671:SF13">
    <property type="entry name" value="SERINE_THREONINE-PROTEIN KINASE NEK2"/>
    <property type="match status" value="1"/>
</dbReference>
<evidence type="ECO:0000256" key="1">
    <source>
        <dbReference type="ARBA" id="ARBA00012513"/>
    </source>
</evidence>
<keyword evidence="3" id="KW-0808">Transferase</keyword>
<dbReference type="EMBL" id="AP019860">
    <property type="protein sequence ID" value="BBM88039.1"/>
    <property type="molecule type" value="Genomic_DNA"/>
</dbReference>
<dbReference type="GO" id="GO:0004674">
    <property type="term" value="F:protein serine/threonine kinase activity"/>
    <property type="evidence" value="ECO:0007669"/>
    <property type="project" value="UniProtKB-KW"/>
</dbReference>
<evidence type="ECO:0000313" key="10">
    <source>
        <dbReference type="Proteomes" id="UP000326354"/>
    </source>
</evidence>
<dbReference type="AlphaFoldDB" id="A0A5S9ITX8"/>
<dbReference type="Proteomes" id="UP000326354">
    <property type="component" value="Chromosome"/>
</dbReference>
<evidence type="ECO:0000256" key="6">
    <source>
        <dbReference type="ARBA" id="ARBA00022840"/>
    </source>
</evidence>
<dbReference type="EC" id="2.7.11.1" evidence="1"/>
<dbReference type="RefSeq" id="WP_151972155.1">
    <property type="nucleotide sequence ID" value="NZ_AP019860.1"/>
</dbReference>
<keyword evidence="7" id="KW-1133">Transmembrane helix</keyword>
<dbReference type="SMART" id="SM00220">
    <property type="entry name" value="S_TKc"/>
    <property type="match status" value="1"/>
</dbReference>
<keyword evidence="2" id="KW-0723">Serine/threonine-protein kinase</keyword>
<keyword evidence="7" id="KW-0472">Membrane</keyword>
<evidence type="ECO:0000259" key="8">
    <source>
        <dbReference type="PROSITE" id="PS50011"/>
    </source>
</evidence>
<keyword evidence="6" id="KW-0067">ATP-binding</keyword>
<name>A0A5S9ITX8_UABAM</name>
<feature type="domain" description="Protein kinase" evidence="8">
    <location>
        <begin position="53"/>
        <end position="315"/>
    </location>
</feature>
<dbReference type="KEGG" id="uam:UABAM_06455"/>
<protein>
    <recommendedName>
        <fullName evidence="1">non-specific serine/threonine protein kinase</fullName>
        <ecNumber evidence="1">2.7.11.1</ecNumber>
    </recommendedName>
</protein>
<dbReference type="FunFam" id="1.10.510.10:FF:000021">
    <property type="entry name" value="Serine/threonine protein kinase"/>
    <property type="match status" value="1"/>
</dbReference>
<evidence type="ECO:0000256" key="3">
    <source>
        <dbReference type="ARBA" id="ARBA00022679"/>
    </source>
</evidence>
<gene>
    <name evidence="9" type="ORF">UABAM_06455</name>
</gene>
<dbReference type="InterPro" id="IPR011009">
    <property type="entry name" value="Kinase-like_dom_sf"/>
</dbReference>
<dbReference type="PANTHER" id="PTHR43671">
    <property type="entry name" value="SERINE/THREONINE-PROTEIN KINASE NEK"/>
    <property type="match status" value="1"/>
</dbReference>
<keyword evidence="7" id="KW-0812">Transmembrane</keyword>
<evidence type="ECO:0000256" key="5">
    <source>
        <dbReference type="ARBA" id="ARBA00022777"/>
    </source>
</evidence>
<keyword evidence="10" id="KW-1185">Reference proteome</keyword>